<evidence type="ECO:0000313" key="2">
    <source>
        <dbReference type="EMBL" id="MCQ8189383.1"/>
    </source>
</evidence>
<dbReference type="InterPro" id="IPR014721">
    <property type="entry name" value="Ribsml_uS5_D2-typ_fold_subgr"/>
</dbReference>
<dbReference type="Gene3D" id="3.30.230.10">
    <property type="match status" value="1"/>
</dbReference>
<dbReference type="PANTHER" id="PTHR32039">
    <property type="entry name" value="MAGNESIUM-CHELATASE SUBUNIT CHLI"/>
    <property type="match status" value="1"/>
</dbReference>
<evidence type="ECO:0000313" key="3">
    <source>
        <dbReference type="Proteomes" id="UP001204746"/>
    </source>
</evidence>
<feature type="domain" description="AAA+ ATPase" evidence="1">
    <location>
        <begin position="235"/>
        <end position="419"/>
    </location>
</feature>
<keyword evidence="3" id="KW-1185">Reference proteome</keyword>
<dbReference type="Proteomes" id="UP001204746">
    <property type="component" value="Unassembled WGS sequence"/>
</dbReference>
<dbReference type="InterPro" id="IPR045006">
    <property type="entry name" value="CHLI-like"/>
</dbReference>
<organism evidence="2 3">
    <name type="scientific">Streptomyces rugosispiralis</name>
    <dbReference type="NCBI Taxonomy" id="2967341"/>
    <lineage>
        <taxon>Bacteria</taxon>
        <taxon>Bacillati</taxon>
        <taxon>Actinomycetota</taxon>
        <taxon>Actinomycetes</taxon>
        <taxon>Kitasatosporales</taxon>
        <taxon>Streptomycetaceae</taxon>
        <taxon>Streptomyces</taxon>
    </lineage>
</organism>
<gene>
    <name evidence="2" type="ORF">NP777_14130</name>
</gene>
<dbReference type="RefSeq" id="WP_256650499.1">
    <property type="nucleotide sequence ID" value="NZ_JANIAA010000007.1"/>
</dbReference>
<dbReference type="Pfam" id="PF13541">
    <property type="entry name" value="ChlI"/>
    <property type="match status" value="1"/>
</dbReference>
<dbReference type="PANTHER" id="PTHR32039:SF7">
    <property type="entry name" value="COMPETENCE PROTEIN COMM"/>
    <property type="match status" value="1"/>
</dbReference>
<proteinExistence type="predicted"/>
<dbReference type="SMART" id="SM00382">
    <property type="entry name" value="AAA"/>
    <property type="match status" value="1"/>
</dbReference>
<dbReference type="InterPro" id="IPR000523">
    <property type="entry name" value="Mg_chelatse_chII-like_cat_dom"/>
</dbReference>
<dbReference type="InterPro" id="IPR020568">
    <property type="entry name" value="Ribosomal_Su5_D2-typ_SF"/>
</dbReference>
<dbReference type="InterPro" id="IPR025158">
    <property type="entry name" value="Mg_chelat-rel_C"/>
</dbReference>
<protein>
    <submittedName>
        <fullName evidence="2">YifB family Mg chelatase-like AAA ATPase</fullName>
    </submittedName>
</protein>
<dbReference type="InterPro" id="IPR027417">
    <property type="entry name" value="P-loop_NTPase"/>
</dbReference>
<comment type="caution">
    <text evidence="2">The sequence shown here is derived from an EMBL/GenBank/DDBJ whole genome shotgun (WGS) entry which is preliminary data.</text>
</comment>
<dbReference type="InterPro" id="IPR003593">
    <property type="entry name" value="AAA+_ATPase"/>
</dbReference>
<dbReference type="Gene3D" id="3.40.50.300">
    <property type="entry name" value="P-loop containing nucleotide triphosphate hydrolases"/>
    <property type="match status" value="1"/>
</dbReference>
<accession>A0ABT1UW76</accession>
<dbReference type="Pfam" id="PF13335">
    <property type="entry name" value="Mg_chelatase_C"/>
    <property type="match status" value="1"/>
</dbReference>
<name>A0ABT1UW76_9ACTN</name>
<dbReference type="SUPFAM" id="SSF52540">
    <property type="entry name" value="P-loop containing nucleoside triphosphate hydrolases"/>
    <property type="match status" value="1"/>
</dbReference>
<evidence type="ECO:0000259" key="1">
    <source>
        <dbReference type="SMART" id="SM00382"/>
    </source>
</evidence>
<reference evidence="2 3" key="1">
    <citation type="submission" date="2022-07" db="EMBL/GenBank/DDBJ databases">
        <authorList>
            <person name="Phongsopitanun W."/>
            <person name="Tanasupawat S."/>
        </authorList>
    </citation>
    <scope>NUCLEOTIDE SEQUENCE [LARGE SCALE GENOMIC DNA]</scope>
    <source>
        <strain evidence="2 3">RCU-064</strain>
    </source>
</reference>
<dbReference type="EMBL" id="JANIAA010000007">
    <property type="protein sequence ID" value="MCQ8189383.1"/>
    <property type="molecule type" value="Genomic_DNA"/>
</dbReference>
<dbReference type="SUPFAM" id="SSF54211">
    <property type="entry name" value="Ribosomal protein S5 domain 2-like"/>
    <property type="match status" value="1"/>
</dbReference>
<sequence>MGFARTCSVALVGVEGVVVEVQADLEPGVAAFTLVGLPDKSLVESRDRVRAAVVNSGGEWPQRKLTVGLSPASVPKGGSGFDLAVACAVLGAAERVDPREIADLMMIGELGLDGRVRPVRGVLPAVLAASEAGYRQVVVPEQTAAEAALVPGVSVLGVRSLRQLIAVLTDEPVPEEEEPQELGRPDPMLAGLTVPGAGMGTGVAAVPGAGAGRPDLAEVAGQRAARTALEVAAAGGHHLFLNGPPGAGKTMLAERLPGLLPPLTQQEALEVTAVHSVAGVLPPGQPLVETPPYCAPHHSATMAALVGGGNGLPRPGAVSLAHRGLLFLDEAPEFSGKALDALRQPLESGHVVVARSAGMMRMPARFLLMLAANPCPCGRHGLMGDVCECSPATVRRYQARLSGPLLDRVDLRVRVEAVSRTELTGGYAGAESSASVAARVREARERSAARLQGTPWRLNSEVPGHELRTRWQPGPGALREAERDMERGLLTARGLDRVLRVAWTVADLAGHDRPMAPDIAQALQLRTGISRGVPVPAGEC</sequence>
<dbReference type="Pfam" id="PF01078">
    <property type="entry name" value="Mg_chelatase"/>
    <property type="match status" value="1"/>
</dbReference>